<dbReference type="STRING" id="101091.A0A1C7NBW2"/>
<dbReference type="Gene3D" id="3.40.50.2020">
    <property type="match status" value="2"/>
</dbReference>
<dbReference type="EC" id="2.7.6.1" evidence="3"/>
<dbReference type="NCBIfam" id="TIGR01251">
    <property type="entry name" value="ribP_PPkin"/>
    <property type="match status" value="1"/>
</dbReference>
<dbReference type="FunFam" id="3.40.50.2020:FF:000005">
    <property type="entry name" value="Ribose-phosphate pyrophosphokinase 1"/>
    <property type="match status" value="1"/>
</dbReference>
<dbReference type="SMART" id="SM01400">
    <property type="entry name" value="Pribosyltran_N"/>
    <property type="match status" value="1"/>
</dbReference>
<dbReference type="InParanoid" id="A0A1C7NBW2"/>
<dbReference type="GO" id="GO:0006015">
    <property type="term" value="P:5-phosphoribose 1-diphosphate biosynthetic process"/>
    <property type="evidence" value="ECO:0007669"/>
    <property type="project" value="TreeGrafter"/>
</dbReference>
<evidence type="ECO:0000256" key="5">
    <source>
        <dbReference type="ARBA" id="ARBA00022723"/>
    </source>
</evidence>
<dbReference type="GO" id="GO:0016301">
    <property type="term" value="F:kinase activity"/>
    <property type="evidence" value="ECO:0007669"/>
    <property type="project" value="UniProtKB-KW"/>
</dbReference>
<evidence type="ECO:0000256" key="7">
    <source>
        <dbReference type="ARBA" id="ARBA00022741"/>
    </source>
</evidence>
<dbReference type="GO" id="GO:0005524">
    <property type="term" value="F:ATP binding"/>
    <property type="evidence" value="ECO:0007669"/>
    <property type="project" value="UniProtKB-KW"/>
</dbReference>
<evidence type="ECO:0000256" key="11">
    <source>
        <dbReference type="ARBA" id="ARBA00049535"/>
    </source>
</evidence>
<evidence type="ECO:0000313" key="13">
    <source>
        <dbReference type="EMBL" id="OBZ86478.1"/>
    </source>
</evidence>
<dbReference type="EMBL" id="LUGH01000296">
    <property type="protein sequence ID" value="OBZ86478.1"/>
    <property type="molecule type" value="Genomic_DNA"/>
</dbReference>
<keyword evidence="4" id="KW-0808">Transferase</keyword>
<dbReference type="GO" id="GO:0009156">
    <property type="term" value="P:ribonucleoside monophosphate biosynthetic process"/>
    <property type="evidence" value="ECO:0007669"/>
    <property type="project" value="InterPro"/>
</dbReference>
<evidence type="ECO:0000259" key="12">
    <source>
        <dbReference type="Pfam" id="PF13793"/>
    </source>
</evidence>
<evidence type="ECO:0000256" key="4">
    <source>
        <dbReference type="ARBA" id="ARBA00022679"/>
    </source>
</evidence>
<dbReference type="Pfam" id="PF13793">
    <property type="entry name" value="Pribosyltran_N"/>
    <property type="match status" value="1"/>
</dbReference>
<accession>A0A1C7NBW2</accession>
<dbReference type="PROSITE" id="PS00114">
    <property type="entry name" value="PRPP_SYNTHASE"/>
    <property type="match status" value="1"/>
</dbReference>
<dbReference type="Proteomes" id="UP000093000">
    <property type="component" value="Unassembled WGS sequence"/>
</dbReference>
<keyword evidence="8 13" id="KW-0418">Kinase</keyword>
<dbReference type="InterPro" id="IPR029057">
    <property type="entry name" value="PRTase-like"/>
</dbReference>
<evidence type="ECO:0000313" key="14">
    <source>
        <dbReference type="Proteomes" id="UP000093000"/>
    </source>
</evidence>
<comment type="caution">
    <text evidence="13">The sequence shown here is derived from an EMBL/GenBank/DDBJ whole genome shotgun (WGS) entry which is preliminary data.</text>
</comment>
<dbReference type="SUPFAM" id="SSF53271">
    <property type="entry name" value="PRTase-like"/>
    <property type="match status" value="1"/>
</dbReference>
<dbReference type="GO" id="GO:0005737">
    <property type="term" value="C:cytoplasm"/>
    <property type="evidence" value="ECO:0007669"/>
    <property type="project" value="TreeGrafter"/>
</dbReference>
<sequence>MPADNAIKIFTGNASPALAALVAKRLGIQLAKATVEKFSNQETSVKIGESVRDEDVFIIQSGCGEINDNLMELLIMINACKTASARRITAVIPCFFYARQDKKDKSRAPITARLTANMLTVAGADHVITMDLHASQIQGFFNIPVDNLYCEPSTIQYIKTKIPNWENAMIVSPDAGGAKRATSIADNLQLDFALIHKERKKANEVSRMVLVGDVTGKIAILVDDMADTCGTLGLAAKTLMENGAEKVYAIVAHGILSGKAIQVINDSVIEKMVITNTIPSEEKLARCPKLDIIDISPTLAEAIRRTHNGESVSYLFHNAPAPQ</sequence>
<name>A0A1C7NBW2_9FUNG</name>
<dbReference type="InterPro" id="IPR029099">
    <property type="entry name" value="Pribosyltran_N"/>
</dbReference>
<keyword evidence="6" id="KW-0545">Nucleotide biosynthesis</keyword>
<organism evidence="13 14">
    <name type="scientific">Choanephora cucurbitarum</name>
    <dbReference type="NCBI Taxonomy" id="101091"/>
    <lineage>
        <taxon>Eukaryota</taxon>
        <taxon>Fungi</taxon>
        <taxon>Fungi incertae sedis</taxon>
        <taxon>Mucoromycota</taxon>
        <taxon>Mucoromycotina</taxon>
        <taxon>Mucoromycetes</taxon>
        <taxon>Mucorales</taxon>
        <taxon>Mucorineae</taxon>
        <taxon>Choanephoraceae</taxon>
        <taxon>Choanephoroideae</taxon>
        <taxon>Choanephora</taxon>
    </lineage>
</organism>
<comment type="pathway">
    <text evidence="1">Metabolic intermediate biosynthesis; 5-phospho-alpha-D-ribose 1-diphosphate biosynthesis; 5-phospho-alpha-D-ribose 1-diphosphate from D-ribose 5-phosphate (route I): step 1/1.</text>
</comment>
<dbReference type="AlphaFoldDB" id="A0A1C7NBW2"/>
<dbReference type="OrthoDB" id="413572at2759"/>
<evidence type="ECO:0000256" key="2">
    <source>
        <dbReference type="ARBA" id="ARBA00006478"/>
    </source>
</evidence>
<dbReference type="GO" id="GO:0006164">
    <property type="term" value="P:purine nucleotide biosynthetic process"/>
    <property type="evidence" value="ECO:0007669"/>
    <property type="project" value="TreeGrafter"/>
</dbReference>
<reference evidence="13 14" key="1">
    <citation type="submission" date="2016-03" db="EMBL/GenBank/DDBJ databases">
        <title>Choanephora cucurbitarum.</title>
        <authorList>
            <person name="Min B."/>
            <person name="Park H."/>
            <person name="Park J.-H."/>
            <person name="Shin H.-D."/>
            <person name="Choi I.-G."/>
        </authorList>
    </citation>
    <scope>NUCLEOTIDE SEQUENCE [LARGE SCALE GENOMIC DNA]</scope>
    <source>
        <strain evidence="13 14">KUS-F28377</strain>
    </source>
</reference>
<evidence type="ECO:0000256" key="9">
    <source>
        <dbReference type="ARBA" id="ARBA00022840"/>
    </source>
</evidence>
<evidence type="ECO:0000256" key="3">
    <source>
        <dbReference type="ARBA" id="ARBA00013247"/>
    </source>
</evidence>
<dbReference type="PANTHER" id="PTHR10210:SF32">
    <property type="entry name" value="RIBOSE-PHOSPHATE PYROPHOSPHOKINASE 2"/>
    <property type="match status" value="1"/>
</dbReference>
<dbReference type="InterPro" id="IPR005946">
    <property type="entry name" value="Rib-P_diPkinase"/>
</dbReference>
<dbReference type="GO" id="GO:0000287">
    <property type="term" value="F:magnesium ion binding"/>
    <property type="evidence" value="ECO:0007669"/>
    <property type="project" value="InterPro"/>
</dbReference>
<dbReference type="InterPro" id="IPR000842">
    <property type="entry name" value="PRib_PP_synth_CS"/>
</dbReference>
<dbReference type="PANTHER" id="PTHR10210">
    <property type="entry name" value="RIBOSE-PHOSPHATE DIPHOSPHOKINASE FAMILY MEMBER"/>
    <property type="match status" value="1"/>
</dbReference>
<dbReference type="FunCoup" id="A0A1C7NBW2">
    <property type="interactions" value="322"/>
</dbReference>
<evidence type="ECO:0000256" key="6">
    <source>
        <dbReference type="ARBA" id="ARBA00022727"/>
    </source>
</evidence>
<keyword evidence="9" id="KW-0067">ATP-binding</keyword>
<evidence type="ECO:0000256" key="10">
    <source>
        <dbReference type="ARBA" id="ARBA00022842"/>
    </source>
</evidence>
<dbReference type="Pfam" id="PF14572">
    <property type="entry name" value="Pribosyl_synth"/>
    <property type="match status" value="1"/>
</dbReference>
<keyword evidence="5" id="KW-0479">Metal-binding</keyword>
<proteinExistence type="inferred from homology"/>
<dbReference type="NCBIfam" id="NF002320">
    <property type="entry name" value="PRK01259.1"/>
    <property type="match status" value="1"/>
</dbReference>
<dbReference type="GO" id="GO:0002189">
    <property type="term" value="C:ribose phosphate diphosphokinase complex"/>
    <property type="evidence" value="ECO:0007669"/>
    <property type="project" value="TreeGrafter"/>
</dbReference>
<keyword evidence="14" id="KW-1185">Reference proteome</keyword>
<dbReference type="GO" id="GO:0004749">
    <property type="term" value="F:ribose phosphate diphosphokinase activity"/>
    <property type="evidence" value="ECO:0007669"/>
    <property type="project" value="UniProtKB-EC"/>
</dbReference>
<protein>
    <recommendedName>
        <fullName evidence="3">ribose-phosphate diphosphokinase</fullName>
        <ecNumber evidence="3">2.7.6.1</ecNumber>
    </recommendedName>
</protein>
<dbReference type="CDD" id="cd06223">
    <property type="entry name" value="PRTases_typeI"/>
    <property type="match status" value="1"/>
</dbReference>
<keyword evidence="10" id="KW-0460">Magnesium</keyword>
<evidence type="ECO:0000256" key="8">
    <source>
        <dbReference type="ARBA" id="ARBA00022777"/>
    </source>
</evidence>
<comment type="similarity">
    <text evidence="2">Belongs to the ribose-phosphate pyrophosphokinase family.</text>
</comment>
<keyword evidence="7" id="KW-0547">Nucleotide-binding</keyword>
<dbReference type="InterPro" id="IPR000836">
    <property type="entry name" value="PRTase_dom"/>
</dbReference>
<dbReference type="FunFam" id="3.40.50.2020:FF:000011">
    <property type="entry name" value="Putative ribose-phosphate pyrophosphokinase 1"/>
    <property type="match status" value="1"/>
</dbReference>
<evidence type="ECO:0000256" key="1">
    <source>
        <dbReference type="ARBA" id="ARBA00004996"/>
    </source>
</evidence>
<feature type="domain" description="Ribose-phosphate pyrophosphokinase N-terminal" evidence="12">
    <location>
        <begin position="7"/>
        <end position="123"/>
    </location>
</feature>
<comment type="catalytic activity">
    <reaction evidence="11">
        <text>D-ribose 5-phosphate + ATP = 5-phospho-alpha-D-ribose 1-diphosphate + AMP + H(+)</text>
        <dbReference type="Rhea" id="RHEA:15609"/>
        <dbReference type="ChEBI" id="CHEBI:15378"/>
        <dbReference type="ChEBI" id="CHEBI:30616"/>
        <dbReference type="ChEBI" id="CHEBI:58017"/>
        <dbReference type="ChEBI" id="CHEBI:78346"/>
        <dbReference type="ChEBI" id="CHEBI:456215"/>
        <dbReference type="EC" id="2.7.6.1"/>
    </reaction>
</comment>
<gene>
    <name evidence="13" type="ORF">A0J61_05475</name>
</gene>